<dbReference type="AlphaFoldDB" id="A0A176S7I1"/>
<keyword evidence="2" id="KW-1185">Reference proteome</keyword>
<sequence>MLPLIHNAHKTCVLEGVSPKACKHHKRFALNKNLTLVLGLLIFIWCRSESIFSQSN</sequence>
<proteinExistence type="predicted"/>
<comment type="caution">
    <text evidence="1">The sequence shown here is derived from an EMBL/GenBank/DDBJ whole genome shotgun (WGS) entry which is preliminary data.</text>
</comment>
<organism evidence="1 2">
    <name type="scientific">Candidatus Thiomargarita nelsonii</name>
    <dbReference type="NCBI Taxonomy" id="1003181"/>
    <lineage>
        <taxon>Bacteria</taxon>
        <taxon>Pseudomonadati</taxon>
        <taxon>Pseudomonadota</taxon>
        <taxon>Gammaproteobacteria</taxon>
        <taxon>Thiotrichales</taxon>
        <taxon>Thiotrichaceae</taxon>
        <taxon>Thiomargarita</taxon>
    </lineage>
</organism>
<reference evidence="1 2" key="1">
    <citation type="submission" date="2016-05" db="EMBL/GenBank/DDBJ databases">
        <title>Single-cell genome of chain-forming Candidatus Thiomargarita nelsonii and comparison to other large sulfur-oxidizing bacteria.</title>
        <authorList>
            <person name="Winkel M."/>
            <person name="Salman V."/>
            <person name="Woyke T."/>
            <person name="Schulz-Vogt H."/>
            <person name="Richter M."/>
            <person name="Flood B."/>
            <person name="Bailey J."/>
            <person name="Amann R."/>
            <person name="Mussmann M."/>
        </authorList>
    </citation>
    <scope>NUCLEOTIDE SEQUENCE [LARGE SCALE GENOMIC DNA]</scope>
    <source>
        <strain evidence="1 2">THI036</strain>
    </source>
</reference>
<name>A0A176S7I1_9GAMM</name>
<protein>
    <submittedName>
        <fullName evidence="1">Uncharacterized protein</fullName>
    </submittedName>
</protein>
<evidence type="ECO:0000313" key="1">
    <source>
        <dbReference type="EMBL" id="OAD23874.1"/>
    </source>
</evidence>
<evidence type="ECO:0000313" key="2">
    <source>
        <dbReference type="Proteomes" id="UP000076962"/>
    </source>
</evidence>
<dbReference type="Proteomes" id="UP000076962">
    <property type="component" value="Unassembled WGS sequence"/>
</dbReference>
<accession>A0A176S7I1</accession>
<dbReference type="EMBL" id="LUTY01000121">
    <property type="protein sequence ID" value="OAD23874.1"/>
    <property type="molecule type" value="Genomic_DNA"/>
</dbReference>
<gene>
    <name evidence="1" type="ORF">THIOM_000281</name>
</gene>